<dbReference type="STRING" id="54915.ADS79_28480"/>
<feature type="transmembrane region" description="Helical" evidence="8">
    <location>
        <begin position="12"/>
        <end position="34"/>
    </location>
</feature>
<comment type="caution">
    <text evidence="10">The sequence shown here is derived from an EMBL/GenBank/DDBJ whole genome shotgun (WGS) entry which is preliminary data.</text>
</comment>
<dbReference type="AlphaFoldDB" id="A0A0K9YMA7"/>
<evidence type="ECO:0000256" key="3">
    <source>
        <dbReference type="ARBA" id="ARBA00022448"/>
    </source>
</evidence>
<name>A0A0K9YMA7_9BACL</name>
<feature type="transmembrane region" description="Helical" evidence="8">
    <location>
        <begin position="332"/>
        <end position="353"/>
    </location>
</feature>
<evidence type="ECO:0000256" key="5">
    <source>
        <dbReference type="ARBA" id="ARBA00022692"/>
    </source>
</evidence>
<keyword evidence="7 8" id="KW-0472">Membrane</keyword>
<reference evidence="10" key="2">
    <citation type="submission" date="2015-07" db="EMBL/GenBank/DDBJ databases">
        <title>MeaNS - Measles Nucleotide Surveillance Program.</title>
        <authorList>
            <person name="Tran T."/>
            <person name="Druce J."/>
        </authorList>
    </citation>
    <scope>NUCLEOTIDE SEQUENCE</scope>
    <source>
        <strain evidence="10">DSM 9887</strain>
    </source>
</reference>
<dbReference type="GO" id="GO:0009847">
    <property type="term" value="P:spore germination"/>
    <property type="evidence" value="ECO:0007669"/>
    <property type="project" value="InterPro"/>
</dbReference>
<feature type="transmembrane region" description="Helical" evidence="8">
    <location>
        <begin position="120"/>
        <end position="139"/>
    </location>
</feature>
<evidence type="ECO:0000256" key="6">
    <source>
        <dbReference type="ARBA" id="ARBA00022989"/>
    </source>
</evidence>
<comment type="similarity">
    <text evidence="2">Belongs to the amino acid-polyamine-organocation (APC) superfamily. Spore germination protein (SGP) (TC 2.A.3.9) family.</text>
</comment>
<comment type="subcellular location">
    <subcellularLocation>
        <location evidence="1">Membrane</location>
        <topology evidence="1">Multi-pass membrane protein</topology>
    </subcellularLocation>
</comment>
<keyword evidence="3" id="KW-0813">Transport</keyword>
<evidence type="ECO:0000313" key="11">
    <source>
        <dbReference type="Proteomes" id="UP000036834"/>
    </source>
</evidence>
<dbReference type="PANTHER" id="PTHR34975">
    <property type="entry name" value="SPORE GERMINATION PROTEIN A2"/>
    <property type="match status" value="1"/>
</dbReference>
<keyword evidence="4" id="KW-0309">Germination</keyword>
<keyword evidence="12" id="KW-1185">Reference proteome</keyword>
<feature type="transmembrane region" description="Helical" evidence="8">
    <location>
        <begin position="81"/>
        <end position="100"/>
    </location>
</feature>
<evidence type="ECO:0000256" key="1">
    <source>
        <dbReference type="ARBA" id="ARBA00004141"/>
    </source>
</evidence>
<feature type="transmembrane region" description="Helical" evidence="8">
    <location>
        <begin position="184"/>
        <end position="203"/>
    </location>
</feature>
<dbReference type="Proteomes" id="UP000319578">
    <property type="component" value="Unassembled WGS sequence"/>
</dbReference>
<dbReference type="EMBL" id="LGIQ01000011">
    <property type="protein sequence ID" value="KNB69782.1"/>
    <property type="molecule type" value="Genomic_DNA"/>
</dbReference>
<gene>
    <name evidence="10" type="ORF">ADS79_28480</name>
    <name evidence="9" type="ORF">BRE01_25780</name>
</gene>
<dbReference type="GO" id="GO:0016020">
    <property type="term" value="C:membrane"/>
    <property type="evidence" value="ECO:0007669"/>
    <property type="project" value="UniProtKB-SubCell"/>
</dbReference>
<organism evidence="10 11">
    <name type="scientific">Brevibacillus reuszeri</name>
    <dbReference type="NCBI Taxonomy" id="54915"/>
    <lineage>
        <taxon>Bacteria</taxon>
        <taxon>Bacillati</taxon>
        <taxon>Bacillota</taxon>
        <taxon>Bacilli</taxon>
        <taxon>Bacillales</taxon>
        <taxon>Paenibacillaceae</taxon>
        <taxon>Brevibacillus</taxon>
    </lineage>
</organism>
<evidence type="ECO:0000313" key="10">
    <source>
        <dbReference type="EMBL" id="KNB69782.1"/>
    </source>
</evidence>
<reference evidence="11" key="1">
    <citation type="submission" date="2015-07" db="EMBL/GenBank/DDBJ databases">
        <title>Genome sequencing project for genomic taxonomy and phylogenomics of Bacillus-like bacteria.</title>
        <authorList>
            <person name="Liu B."/>
            <person name="Wang J."/>
            <person name="Zhu Y."/>
            <person name="Liu G."/>
            <person name="Chen Q."/>
            <person name="Chen Z."/>
            <person name="Lan J."/>
            <person name="Che J."/>
            <person name="Ge C."/>
            <person name="Shi H."/>
            <person name="Pan Z."/>
            <person name="Liu X."/>
        </authorList>
    </citation>
    <scope>NUCLEOTIDE SEQUENCE [LARGE SCALE GENOMIC DNA]</scope>
    <source>
        <strain evidence="11">DSM 9887</strain>
    </source>
</reference>
<dbReference type="EMBL" id="BJON01000009">
    <property type="protein sequence ID" value="GED68876.1"/>
    <property type="molecule type" value="Genomic_DNA"/>
</dbReference>
<keyword evidence="5 8" id="KW-0812">Transmembrane</keyword>
<proteinExistence type="inferred from homology"/>
<evidence type="ECO:0000256" key="8">
    <source>
        <dbReference type="SAM" id="Phobius"/>
    </source>
</evidence>
<feature type="transmembrane region" description="Helical" evidence="8">
    <location>
        <begin position="271"/>
        <end position="290"/>
    </location>
</feature>
<dbReference type="Pfam" id="PF03845">
    <property type="entry name" value="Spore_permease"/>
    <property type="match status" value="1"/>
</dbReference>
<reference evidence="9 12" key="3">
    <citation type="submission" date="2019-06" db="EMBL/GenBank/DDBJ databases">
        <title>Whole genome shotgun sequence of Brevibacillus reuszeri NBRC 15719.</title>
        <authorList>
            <person name="Hosoyama A."/>
            <person name="Uohara A."/>
            <person name="Ohji S."/>
            <person name="Ichikawa N."/>
        </authorList>
    </citation>
    <scope>NUCLEOTIDE SEQUENCE [LARGE SCALE GENOMIC DNA]</scope>
    <source>
        <strain evidence="9 12">NBRC 15719</strain>
    </source>
</reference>
<dbReference type="RefSeq" id="WP_049741817.1">
    <property type="nucleotide sequence ID" value="NZ_BJON01000009.1"/>
</dbReference>
<keyword evidence="6 8" id="KW-1133">Transmembrane helix</keyword>
<evidence type="ECO:0000256" key="2">
    <source>
        <dbReference type="ARBA" id="ARBA00007998"/>
    </source>
</evidence>
<feature type="transmembrane region" description="Helical" evidence="8">
    <location>
        <begin position="302"/>
        <end position="320"/>
    </location>
</feature>
<dbReference type="InterPro" id="IPR004761">
    <property type="entry name" value="Spore_GerAB"/>
</dbReference>
<dbReference type="OrthoDB" id="2381188at2"/>
<accession>A0A0K9YMA7</accession>
<dbReference type="PANTHER" id="PTHR34975:SF2">
    <property type="entry name" value="SPORE GERMINATION PROTEIN A2"/>
    <property type="match status" value="1"/>
</dbReference>
<feature type="transmembrane region" description="Helical" evidence="8">
    <location>
        <begin position="215"/>
        <end position="236"/>
    </location>
</feature>
<evidence type="ECO:0000313" key="9">
    <source>
        <dbReference type="EMBL" id="GED68876.1"/>
    </source>
</evidence>
<evidence type="ECO:0000256" key="7">
    <source>
        <dbReference type="ARBA" id="ARBA00023136"/>
    </source>
</evidence>
<protein>
    <submittedName>
        <fullName evidence="10">Spore gernimation protein</fullName>
    </submittedName>
</protein>
<feature type="transmembrane region" description="Helical" evidence="8">
    <location>
        <begin position="146"/>
        <end position="164"/>
    </location>
</feature>
<dbReference type="PATRIC" id="fig|54915.3.peg.4904"/>
<sequence length="366" mass="41020">MKVDGKIGIGQAIMMIMLTAGITNHVTVIPLLLSKAGRDSWVSVLLTAIPFILWAILLAFISRRLKQQPLAVWISRNSNKFVSYLILTPIILLLYLMALVSLIDTQTWTTVNYLPRTPEWMTALALIVFCMIAAHRGIVPLGITAGMLLPAVAILGFFVAFGNVPKKDYSLLLPLFQHGYTPMLHGMLYVAGGFVELFVLLLLQHHVRAPLRLSHFLILVFIIIVLTLSPLTGAIAEFGPIESSRQRFPAFEQWRLLTVGKDIENMEFFAIYQWLSGSFVRISLCLILICELLQLRSYSKRWILLFLLGGSLLAITSLPYSDMQFVSFLSKLYYPLFLAVILALTLILGGIALRQSTRQEDTGHES</sequence>
<dbReference type="Proteomes" id="UP000036834">
    <property type="component" value="Unassembled WGS sequence"/>
</dbReference>
<evidence type="ECO:0000313" key="12">
    <source>
        <dbReference type="Proteomes" id="UP000319578"/>
    </source>
</evidence>
<dbReference type="NCBIfam" id="TIGR00912">
    <property type="entry name" value="2A0309"/>
    <property type="match status" value="1"/>
</dbReference>
<evidence type="ECO:0000256" key="4">
    <source>
        <dbReference type="ARBA" id="ARBA00022544"/>
    </source>
</evidence>
<feature type="transmembrane region" description="Helical" evidence="8">
    <location>
        <begin position="40"/>
        <end position="61"/>
    </location>
</feature>